<proteinExistence type="predicted"/>
<dbReference type="InterPro" id="IPR009439">
    <property type="entry name" value="RCC_reductase"/>
</dbReference>
<dbReference type="Proteomes" id="UP001408789">
    <property type="component" value="Unassembled WGS sequence"/>
</dbReference>
<evidence type="ECO:0008006" key="3">
    <source>
        <dbReference type="Google" id="ProtNLM"/>
    </source>
</evidence>
<dbReference type="Pfam" id="PF06405">
    <property type="entry name" value="RCC_reductase"/>
    <property type="match status" value="1"/>
</dbReference>
<dbReference type="GO" id="GO:0009507">
    <property type="term" value="C:chloroplast"/>
    <property type="evidence" value="ECO:0007669"/>
    <property type="project" value="TreeGrafter"/>
</dbReference>
<dbReference type="Gene3D" id="3.40.1500.20">
    <property type="match status" value="1"/>
</dbReference>
<dbReference type="GO" id="GO:0015996">
    <property type="term" value="P:chlorophyll catabolic process"/>
    <property type="evidence" value="ECO:0007669"/>
    <property type="project" value="TreeGrafter"/>
</dbReference>
<organism evidence="1 2">
    <name type="scientific">Deinandra increscens subsp. villosa</name>
    <dbReference type="NCBI Taxonomy" id="3103831"/>
    <lineage>
        <taxon>Eukaryota</taxon>
        <taxon>Viridiplantae</taxon>
        <taxon>Streptophyta</taxon>
        <taxon>Embryophyta</taxon>
        <taxon>Tracheophyta</taxon>
        <taxon>Spermatophyta</taxon>
        <taxon>Magnoliopsida</taxon>
        <taxon>eudicotyledons</taxon>
        <taxon>Gunneridae</taxon>
        <taxon>Pentapetalae</taxon>
        <taxon>asterids</taxon>
        <taxon>campanulids</taxon>
        <taxon>Asterales</taxon>
        <taxon>Asteraceae</taxon>
        <taxon>Asteroideae</taxon>
        <taxon>Heliantheae alliance</taxon>
        <taxon>Madieae</taxon>
        <taxon>Madiinae</taxon>
        <taxon>Deinandra</taxon>
    </lineage>
</organism>
<comment type="caution">
    <text evidence="1">The sequence shown here is derived from an EMBL/GenBank/DDBJ whole genome shotgun (WGS) entry which is preliminary data.</text>
</comment>
<keyword evidence="2" id="KW-1185">Reference proteome</keyword>
<dbReference type="AlphaFoldDB" id="A0AAP0CRU1"/>
<reference evidence="1 2" key="1">
    <citation type="submission" date="2024-04" db="EMBL/GenBank/DDBJ databases">
        <title>The reference genome of an endangered Asteraceae, Deinandra increscens subsp. villosa, native to the Central Coast of California.</title>
        <authorList>
            <person name="Guilliams M."/>
            <person name="Hasenstab-Lehman K."/>
            <person name="Meyer R."/>
            <person name="Mcevoy S."/>
        </authorList>
    </citation>
    <scope>NUCLEOTIDE SEQUENCE [LARGE SCALE GENOMIC DNA]</scope>
    <source>
        <tissue evidence="1">Leaf</tissue>
    </source>
</reference>
<sequence length="318" mass="35529">MSVIIGHVSPFSVFYSSPKLLPNAASCSIARRSCYASKSNSCSASKSNSLSPPGDQMGFMDFPYVSASHRDLMIDLASTLETRLDSFLNPCALPPDVQSYKNETGTSHAALHLRSGLHSSPIDFIIGSWLHCELPSGGTLNITTLSAYLNSLTDSPNFFAELFQISPTSMVLMLDLPPRMDLVLHPDYLKTFYENTQLDLHRQHLHKLPEVKPYFSPSLYIRSIVSPTAILVRIETERPEEMIRTHVTPVAKEVLKTWLDVCVFGDRAVVGEGERGCLKRKDDMRKRKTIEVDLGVNLPRLFGEETANRVLEALREVF</sequence>
<protein>
    <recommendedName>
        <fullName evidence="3">Red chlorophyll catabolite reductase</fullName>
    </recommendedName>
</protein>
<name>A0AAP0CRU1_9ASTR</name>
<evidence type="ECO:0000313" key="1">
    <source>
        <dbReference type="EMBL" id="KAK9061856.1"/>
    </source>
</evidence>
<dbReference type="PANTHER" id="PTHR34685">
    <property type="entry name" value="RED CHLOROPHYLL CATABOLITE REDUCTASE, CHLOROPLASTIC"/>
    <property type="match status" value="1"/>
</dbReference>
<accession>A0AAP0CRU1</accession>
<evidence type="ECO:0000313" key="2">
    <source>
        <dbReference type="Proteomes" id="UP001408789"/>
    </source>
</evidence>
<gene>
    <name evidence="1" type="ORF">SSX86_019040</name>
</gene>
<dbReference type="GO" id="GO:0051743">
    <property type="term" value="F:red chlorophyll catabolite reductase activity"/>
    <property type="evidence" value="ECO:0007669"/>
    <property type="project" value="InterPro"/>
</dbReference>
<dbReference type="EMBL" id="JBCNJP010000019">
    <property type="protein sequence ID" value="KAK9061856.1"/>
    <property type="molecule type" value="Genomic_DNA"/>
</dbReference>
<dbReference type="PANTHER" id="PTHR34685:SF2">
    <property type="entry name" value="RED CHLOROPHYLL CATABOLITE REDUCTASE, CHLOROPLASTIC"/>
    <property type="match status" value="1"/>
</dbReference>